<dbReference type="SUPFAM" id="SSF47413">
    <property type="entry name" value="lambda repressor-like DNA-binding domains"/>
    <property type="match status" value="1"/>
</dbReference>
<feature type="domain" description="HTH cro/C1-type" evidence="4">
    <location>
        <begin position="16"/>
        <end position="70"/>
    </location>
</feature>
<protein>
    <submittedName>
        <fullName evidence="5">XRE family transcriptional regulator</fullName>
    </submittedName>
</protein>
<evidence type="ECO:0000313" key="6">
    <source>
        <dbReference type="Proteomes" id="UP000245137"/>
    </source>
</evidence>
<dbReference type="PROSITE" id="PS50943">
    <property type="entry name" value="HTH_CROC1"/>
    <property type="match status" value="1"/>
</dbReference>
<dbReference type="PANTHER" id="PTHR46797:SF23">
    <property type="entry name" value="HTH-TYPE TRANSCRIPTIONAL REGULATOR SUTR"/>
    <property type="match status" value="1"/>
</dbReference>
<evidence type="ECO:0000259" key="4">
    <source>
        <dbReference type="PROSITE" id="PS50943"/>
    </source>
</evidence>
<evidence type="ECO:0000313" key="5">
    <source>
        <dbReference type="EMBL" id="PWB94844.1"/>
    </source>
</evidence>
<dbReference type="OrthoDB" id="9815697at2"/>
<dbReference type="Pfam" id="PF01381">
    <property type="entry name" value="HTH_3"/>
    <property type="match status" value="1"/>
</dbReference>
<name>A0A2U1STB0_METSR</name>
<dbReference type="Gene3D" id="1.10.260.40">
    <property type="entry name" value="lambda repressor-like DNA-binding domains"/>
    <property type="match status" value="1"/>
</dbReference>
<keyword evidence="2" id="KW-0238">DNA-binding</keyword>
<dbReference type="AlphaFoldDB" id="A0A2U1STB0"/>
<proteinExistence type="predicted"/>
<evidence type="ECO:0000256" key="2">
    <source>
        <dbReference type="ARBA" id="ARBA00023125"/>
    </source>
</evidence>
<dbReference type="CDD" id="cd00093">
    <property type="entry name" value="HTH_XRE"/>
    <property type="match status" value="1"/>
</dbReference>
<dbReference type="InterPro" id="IPR001387">
    <property type="entry name" value="Cro/C1-type_HTH"/>
</dbReference>
<dbReference type="GO" id="GO:0003700">
    <property type="term" value="F:DNA-binding transcription factor activity"/>
    <property type="evidence" value="ECO:0007669"/>
    <property type="project" value="TreeGrafter"/>
</dbReference>
<dbReference type="GO" id="GO:0003677">
    <property type="term" value="F:DNA binding"/>
    <property type="evidence" value="ECO:0007669"/>
    <property type="project" value="UniProtKB-KW"/>
</dbReference>
<dbReference type="GO" id="GO:0005829">
    <property type="term" value="C:cytosol"/>
    <property type="evidence" value="ECO:0007669"/>
    <property type="project" value="TreeGrafter"/>
</dbReference>
<evidence type="ECO:0000256" key="3">
    <source>
        <dbReference type="ARBA" id="ARBA00023163"/>
    </source>
</evidence>
<reference evidence="5 6" key="1">
    <citation type="journal article" date="2018" name="Appl. Microbiol. Biotechnol.">
        <title>Co-cultivation of the strictly anaerobic methanogen Methanosarcina barkeri with aerobic methanotrophs in an oxygen-limited membrane bioreactor.</title>
        <authorList>
            <person name="In 't Zandt M.H."/>
            <person name="van den Bosch T.J.M."/>
            <person name="Rijkers R."/>
            <person name="van Kessel M.A.H.J."/>
            <person name="Jetten M.S.M."/>
            <person name="Welte C.U."/>
        </authorList>
    </citation>
    <scope>NUCLEOTIDE SEQUENCE [LARGE SCALE GENOMIC DNA]</scope>
    <source>
        <strain evidence="5 6">DSM 17706</strain>
    </source>
</reference>
<sequence length="75" mass="8489">MPSKPKPLQEIVAENVRRERTSLGISQEEFAARCGYHRTYIGAIERAERNITLSTLEALAAALKLDIKELLVRHD</sequence>
<dbReference type="Proteomes" id="UP000245137">
    <property type="component" value="Unassembled WGS sequence"/>
</dbReference>
<keyword evidence="6" id="KW-1185">Reference proteome</keyword>
<accession>A0A2U1STB0</accession>
<evidence type="ECO:0000256" key="1">
    <source>
        <dbReference type="ARBA" id="ARBA00023015"/>
    </source>
</evidence>
<dbReference type="SMART" id="SM00530">
    <property type="entry name" value="HTH_XRE"/>
    <property type="match status" value="1"/>
</dbReference>
<dbReference type="InterPro" id="IPR050807">
    <property type="entry name" value="TransReg_Diox_bact_type"/>
</dbReference>
<dbReference type="EMBL" id="PUIV01000005">
    <property type="protein sequence ID" value="PWB94844.1"/>
    <property type="molecule type" value="Genomic_DNA"/>
</dbReference>
<comment type="caution">
    <text evidence="5">The sequence shown here is derived from an EMBL/GenBank/DDBJ whole genome shotgun (WGS) entry which is preliminary data.</text>
</comment>
<dbReference type="PANTHER" id="PTHR46797">
    <property type="entry name" value="HTH-TYPE TRANSCRIPTIONAL REGULATOR"/>
    <property type="match status" value="1"/>
</dbReference>
<keyword evidence="3" id="KW-0804">Transcription</keyword>
<gene>
    <name evidence="5" type="ORF">C5689_05180</name>
</gene>
<keyword evidence="1" id="KW-0805">Transcription regulation</keyword>
<dbReference type="InterPro" id="IPR010982">
    <property type="entry name" value="Lambda_DNA-bd_dom_sf"/>
</dbReference>
<dbReference type="RefSeq" id="WP_108916215.1">
    <property type="nucleotide sequence ID" value="NZ_BGJY01000005.1"/>
</dbReference>
<organism evidence="5 6">
    <name type="scientific">Methylosinus sporium</name>
    <dbReference type="NCBI Taxonomy" id="428"/>
    <lineage>
        <taxon>Bacteria</taxon>
        <taxon>Pseudomonadati</taxon>
        <taxon>Pseudomonadota</taxon>
        <taxon>Alphaproteobacteria</taxon>
        <taxon>Hyphomicrobiales</taxon>
        <taxon>Methylocystaceae</taxon>
        <taxon>Methylosinus</taxon>
    </lineage>
</organism>